<organism evidence="3 4">
    <name type="scientific">Roseburia yibonii</name>
    <dbReference type="NCBI Taxonomy" id="2763063"/>
    <lineage>
        <taxon>Bacteria</taxon>
        <taxon>Bacillati</taxon>
        <taxon>Bacillota</taxon>
        <taxon>Clostridia</taxon>
        <taxon>Lachnospirales</taxon>
        <taxon>Lachnospiraceae</taxon>
        <taxon>Roseburia</taxon>
    </lineage>
</organism>
<accession>A0ABR7I9U9</accession>
<dbReference type="InterPro" id="IPR012340">
    <property type="entry name" value="NA-bd_OB-fold"/>
</dbReference>
<dbReference type="InterPro" id="IPR002810">
    <property type="entry name" value="NfeD-like_C"/>
</dbReference>
<dbReference type="Proteomes" id="UP000621540">
    <property type="component" value="Unassembled WGS sequence"/>
</dbReference>
<keyword evidence="1" id="KW-1133">Transmembrane helix</keyword>
<dbReference type="RefSeq" id="WP_147618507.1">
    <property type="nucleotide sequence ID" value="NZ_JACOQH010000003.1"/>
</dbReference>
<evidence type="ECO:0000259" key="2">
    <source>
        <dbReference type="Pfam" id="PF01957"/>
    </source>
</evidence>
<evidence type="ECO:0000256" key="1">
    <source>
        <dbReference type="SAM" id="Phobius"/>
    </source>
</evidence>
<feature type="transmembrane region" description="Helical" evidence="1">
    <location>
        <begin position="7"/>
        <end position="39"/>
    </location>
</feature>
<feature type="domain" description="NfeD-like C-terminal" evidence="2">
    <location>
        <begin position="81"/>
        <end position="139"/>
    </location>
</feature>
<evidence type="ECO:0000313" key="4">
    <source>
        <dbReference type="Proteomes" id="UP000621540"/>
    </source>
</evidence>
<sequence>MVVITWIVLLIVFLIIEFITVGLATIWFAGGALVALILAALGVDIGWQVAAFFAVSLVLLFFTRPFVVKCVKPGRVRTNYESAIGKQVLIKEKVDNLAGTGTADLDGQEWTARMEDDAQTLEAGMRGEVVEISGVKLILRAVEAESQK</sequence>
<dbReference type="EMBL" id="JACOQH010000003">
    <property type="protein sequence ID" value="MBC5753692.1"/>
    <property type="molecule type" value="Genomic_DNA"/>
</dbReference>
<gene>
    <name evidence="3" type="ORF">H8Z76_06540</name>
</gene>
<evidence type="ECO:0000313" key="3">
    <source>
        <dbReference type="EMBL" id="MBC5753692.1"/>
    </source>
</evidence>
<dbReference type="Gene3D" id="2.40.50.140">
    <property type="entry name" value="Nucleic acid-binding proteins"/>
    <property type="match status" value="1"/>
</dbReference>
<keyword evidence="1" id="KW-0472">Membrane</keyword>
<proteinExistence type="predicted"/>
<reference evidence="3 4" key="1">
    <citation type="submission" date="2020-08" db="EMBL/GenBank/DDBJ databases">
        <title>Genome public.</title>
        <authorList>
            <person name="Liu C."/>
            <person name="Sun Q."/>
        </authorList>
    </citation>
    <scope>NUCLEOTIDE SEQUENCE [LARGE SCALE GENOMIC DNA]</scope>
    <source>
        <strain evidence="3 4">BX0805</strain>
    </source>
</reference>
<protein>
    <submittedName>
        <fullName evidence="3">NfeD family protein</fullName>
    </submittedName>
</protein>
<dbReference type="Pfam" id="PF01957">
    <property type="entry name" value="NfeD"/>
    <property type="match status" value="1"/>
</dbReference>
<name>A0ABR7I9U9_9FIRM</name>
<feature type="transmembrane region" description="Helical" evidence="1">
    <location>
        <begin position="45"/>
        <end position="67"/>
    </location>
</feature>
<keyword evidence="1" id="KW-0812">Transmembrane</keyword>
<comment type="caution">
    <text evidence="3">The sequence shown here is derived from an EMBL/GenBank/DDBJ whole genome shotgun (WGS) entry which is preliminary data.</text>
</comment>
<keyword evidence="4" id="KW-1185">Reference proteome</keyword>